<keyword evidence="1" id="KW-0472">Membrane</keyword>
<proteinExistence type="predicted"/>
<sequence>MTGNEREEIAGLKEEVKYIGKGLDKIMDNHLPHIEGWLKTLTFWIIGLLATTCLSVIGIAVTLYIKL</sequence>
<organism evidence="2">
    <name type="scientific">marine sediment metagenome</name>
    <dbReference type="NCBI Taxonomy" id="412755"/>
    <lineage>
        <taxon>unclassified sequences</taxon>
        <taxon>metagenomes</taxon>
        <taxon>ecological metagenomes</taxon>
    </lineage>
</organism>
<dbReference type="EMBL" id="LAZR01050909">
    <property type="protein sequence ID" value="KKK86300.1"/>
    <property type="molecule type" value="Genomic_DNA"/>
</dbReference>
<keyword evidence="1" id="KW-0812">Transmembrane</keyword>
<gene>
    <name evidence="2" type="ORF">LCGC14_2764630</name>
</gene>
<name>A0A0F8ZJU0_9ZZZZ</name>
<dbReference type="AlphaFoldDB" id="A0A0F8ZJU0"/>
<protein>
    <submittedName>
        <fullName evidence="2">Uncharacterized protein</fullName>
    </submittedName>
</protein>
<evidence type="ECO:0000256" key="1">
    <source>
        <dbReference type="SAM" id="Phobius"/>
    </source>
</evidence>
<accession>A0A0F8ZJU0</accession>
<evidence type="ECO:0000313" key="2">
    <source>
        <dbReference type="EMBL" id="KKK86300.1"/>
    </source>
</evidence>
<keyword evidence="1" id="KW-1133">Transmembrane helix</keyword>
<reference evidence="2" key="1">
    <citation type="journal article" date="2015" name="Nature">
        <title>Complex archaea that bridge the gap between prokaryotes and eukaryotes.</title>
        <authorList>
            <person name="Spang A."/>
            <person name="Saw J.H."/>
            <person name="Jorgensen S.L."/>
            <person name="Zaremba-Niedzwiedzka K."/>
            <person name="Martijn J."/>
            <person name="Lind A.E."/>
            <person name="van Eijk R."/>
            <person name="Schleper C."/>
            <person name="Guy L."/>
            <person name="Ettema T.J."/>
        </authorList>
    </citation>
    <scope>NUCLEOTIDE SEQUENCE</scope>
</reference>
<comment type="caution">
    <text evidence="2">The sequence shown here is derived from an EMBL/GenBank/DDBJ whole genome shotgun (WGS) entry which is preliminary data.</text>
</comment>
<feature type="transmembrane region" description="Helical" evidence="1">
    <location>
        <begin position="41"/>
        <end position="65"/>
    </location>
</feature>